<dbReference type="RefSeq" id="WP_135347078.1">
    <property type="nucleotide sequence ID" value="NZ_SRJD01000001.1"/>
</dbReference>
<dbReference type="EMBL" id="SRJD01000001">
    <property type="protein sequence ID" value="TGB00433.1"/>
    <property type="molecule type" value="Genomic_DNA"/>
</dbReference>
<dbReference type="Proteomes" id="UP000298347">
    <property type="component" value="Unassembled WGS sequence"/>
</dbReference>
<protein>
    <submittedName>
        <fullName evidence="2">Uncharacterized protein</fullName>
    </submittedName>
</protein>
<accession>A0A4Z0GSU9</accession>
<keyword evidence="1" id="KW-0472">Membrane</keyword>
<comment type="caution">
    <text evidence="2">The sequence shown here is derived from an EMBL/GenBank/DDBJ whole genome shotgun (WGS) entry which is preliminary data.</text>
</comment>
<sequence>MACEAIHEQCRNLLNQSVEIRCHDGSVHRGVLTHVDGRNAYLQMSGDPGLDSPGLFLWGWGWGFPIALASIATILAIGFFW</sequence>
<organism evidence="2 3">
    <name type="scientific">Sporolactobacillus shoreae</name>
    <dbReference type="NCBI Taxonomy" id="1465501"/>
    <lineage>
        <taxon>Bacteria</taxon>
        <taxon>Bacillati</taxon>
        <taxon>Bacillota</taxon>
        <taxon>Bacilli</taxon>
        <taxon>Bacillales</taxon>
        <taxon>Sporolactobacillaceae</taxon>
        <taxon>Sporolactobacillus</taxon>
    </lineage>
</organism>
<keyword evidence="3" id="KW-1185">Reference proteome</keyword>
<gene>
    <name evidence="2" type="ORF">E4665_01785</name>
</gene>
<keyword evidence="1" id="KW-0812">Transmembrane</keyword>
<name>A0A4Z0GSU9_9BACL</name>
<reference evidence="2 3" key="1">
    <citation type="journal article" date="2015" name="Int. J. Syst. Evol. Microbiol.">
        <title>Sporolactobacillus shoreae sp. nov. and Sporolactobacillus spathodeae sp. nov., two spore-forming lactic acid bacteria isolated from tree barks in Thailand.</title>
        <authorList>
            <person name="Thamacharoensuk T."/>
            <person name="Kitahara M."/>
            <person name="Ohkuma M."/>
            <person name="Thongchul N."/>
            <person name="Tanasupawat S."/>
        </authorList>
    </citation>
    <scope>NUCLEOTIDE SEQUENCE [LARGE SCALE GENOMIC DNA]</scope>
    <source>
        <strain evidence="2 3">BK92</strain>
    </source>
</reference>
<dbReference type="AlphaFoldDB" id="A0A4Z0GSU9"/>
<dbReference type="OrthoDB" id="2991597at2"/>
<feature type="transmembrane region" description="Helical" evidence="1">
    <location>
        <begin position="55"/>
        <end position="80"/>
    </location>
</feature>
<evidence type="ECO:0000313" key="2">
    <source>
        <dbReference type="EMBL" id="TGB00433.1"/>
    </source>
</evidence>
<proteinExistence type="predicted"/>
<evidence type="ECO:0000256" key="1">
    <source>
        <dbReference type="SAM" id="Phobius"/>
    </source>
</evidence>
<evidence type="ECO:0000313" key="3">
    <source>
        <dbReference type="Proteomes" id="UP000298347"/>
    </source>
</evidence>
<keyword evidence="1" id="KW-1133">Transmembrane helix</keyword>